<dbReference type="GO" id="GO:0003700">
    <property type="term" value="F:DNA-binding transcription factor activity"/>
    <property type="evidence" value="ECO:0007669"/>
    <property type="project" value="UniProtKB-UniRule"/>
</dbReference>
<dbReference type="InterPro" id="IPR037141">
    <property type="entry name" value="NDT80_DNA-bd_dom_sf"/>
</dbReference>
<feature type="compositionally biased region" description="Polar residues" evidence="3">
    <location>
        <begin position="1"/>
        <end position="27"/>
    </location>
</feature>
<dbReference type="Pfam" id="PF05224">
    <property type="entry name" value="NDT80_PhoG"/>
    <property type="match status" value="1"/>
</dbReference>
<keyword evidence="6" id="KW-1185">Reference proteome</keyword>
<feature type="compositionally biased region" description="Polar residues" evidence="3">
    <location>
        <begin position="435"/>
        <end position="468"/>
    </location>
</feature>
<organism evidence="5 6">
    <name type="scientific">Clydaea vesicula</name>
    <dbReference type="NCBI Taxonomy" id="447962"/>
    <lineage>
        <taxon>Eukaryota</taxon>
        <taxon>Fungi</taxon>
        <taxon>Fungi incertae sedis</taxon>
        <taxon>Chytridiomycota</taxon>
        <taxon>Chytridiomycota incertae sedis</taxon>
        <taxon>Chytridiomycetes</taxon>
        <taxon>Lobulomycetales</taxon>
        <taxon>Lobulomycetaceae</taxon>
        <taxon>Clydaea</taxon>
    </lineage>
</organism>
<dbReference type="GO" id="GO:0051321">
    <property type="term" value="P:meiotic cell cycle"/>
    <property type="evidence" value="ECO:0007669"/>
    <property type="project" value="TreeGrafter"/>
</dbReference>
<protein>
    <submittedName>
        <fullName evidence="5">Meiosis-specific transcription factor ndt80</fullName>
    </submittedName>
</protein>
<feature type="region of interest" description="Disordered" evidence="3">
    <location>
        <begin position="301"/>
        <end position="329"/>
    </location>
</feature>
<proteinExistence type="predicted"/>
<dbReference type="PROSITE" id="PS51517">
    <property type="entry name" value="NDT80"/>
    <property type="match status" value="1"/>
</dbReference>
<dbReference type="AlphaFoldDB" id="A0AAD5UAB5"/>
<dbReference type="PANTHER" id="PTHR35144:SF2">
    <property type="entry name" value="MEIOSIS-SPECIFIC TRANSCRIPTION FACTOR NDT80"/>
    <property type="match status" value="1"/>
</dbReference>
<keyword evidence="1 2" id="KW-0238">DNA-binding</keyword>
<dbReference type="EMBL" id="JADGJW010000039">
    <property type="protein sequence ID" value="KAJ3226309.1"/>
    <property type="molecule type" value="Genomic_DNA"/>
</dbReference>
<dbReference type="GO" id="GO:0003677">
    <property type="term" value="F:DNA binding"/>
    <property type="evidence" value="ECO:0007669"/>
    <property type="project" value="UniProtKB-KW"/>
</dbReference>
<dbReference type="InterPro" id="IPR052605">
    <property type="entry name" value="Fungal_trans_regulator"/>
</dbReference>
<reference evidence="5" key="1">
    <citation type="submission" date="2020-05" db="EMBL/GenBank/DDBJ databases">
        <title>Phylogenomic resolution of chytrid fungi.</title>
        <authorList>
            <person name="Stajich J.E."/>
            <person name="Amses K."/>
            <person name="Simmons R."/>
            <person name="Seto K."/>
            <person name="Myers J."/>
            <person name="Bonds A."/>
            <person name="Quandt C.A."/>
            <person name="Barry K."/>
            <person name="Liu P."/>
            <person name="Grigoriev I."/>
            <person name="Longcore J.E."/>
            <person name="James T.Y."/>
        </authorList>
    </citation>
    <scope>NUCLEOTIDE SEQUENCE</scope>
    <source>
        <strain evidence="5">JEL0476</strain>
    </source>
</reference>
<dbReference type="GO" id="GO:0045944">
    <property type="term" value="P:positive regulation of transcription by RNA polymerase II"/>
    <property type="evidence" value="ECO:0007669"/>
    <property type="project" value="TreeGrafter"/>
</dbReference>
<feature type="region of interest" description="Disordered" evidence="3">
    <location>
        <begin position="1"/>
        <end position="92"/>
    </location>
</feature>
<feature type="compositionally biased region" description="Basic residues" evidence="3">
    <location>
        <begin position="482"/>
        <end position="493"/>
    </location>
</feature>
<dbReference type="Gene3D" id="2.60.40.1390">
    <property type="entry name" value="NDT80 DNA-binding domain"/>
    <property type="match status" value="1"/>
</dbReference>
<evidence type="ECO:0000313" key="6">
    <source>
        <dbReference type="Proteomes" id="UP001211065"/>
    </source>
</evidence>
<feature type="compositionally biased region" description="Low complexity" evidence="3">
    <location>
        <begin position="470"/>
        <end position="481"/>
    </location>
</feature>
<dbReference type="InterPro" id="IPR008967">
    <property type="entry name" value="p53-like_TF_DNA-bd_sf"/>
</dbReference>
<feature type="DNA-binding region" description="NDT80" evidence="2">
    <location>
        <begin position="59"/>
        <end position="307"/>
    </location>
</feature>
<dbReference type="SUPFAM" id="SSF49417">
    <property type="entry name" value="p53-like transcription factors"/>
    <property type="match status" value="1"/>
</dbReference>
<gene>
    <name evidence="5" type="primary">NDT80</name>
    <name evidence="5" type="ORF">HK099_005140</name>
</gene>
<dbReference type="Proteomes" id="UP001211065">
    <property type="component" value="Unassembled WGS sequence"/>
</dbReference>
<evidence type="ECO:0000313" key="5">
    <source>
        <dbReference type="EMBL" id="KAJ3226309.1"/>
    </source>
</evidence>
<dbReference type="InterPro" id="IPR024061">
    <property type="entry name" value="NDT80_DNA-bd_dom"/>
</dbReference>
<feature type="domain" description="NDT80" evidence="4">
    <location>
        <begin position="59"/>
        <end position="307"/>
    </location>
</feature>
<comment type="caution">
    <text evidence="5">The sequence shown here is derived from an EMBL/GenBank/DDBJ whole genome shotgun (WGS) entry which is preliminary data.</text>
</comment>
<evidence type="ECO:0000256" key="1">
    <source>
        <dbReference type="ARBA" id="ARBA00023125"/>
    </source>
</evidence>
<feature type="compositionally biased region" description="Low complexity" evidence="3">
    <location>
        <begin position="32"/>
        <end position="46"/>
    </location>
</feature>
<dbReference type="PANTHER" id="PTHR35144">
    <property type="entry name" value="MEIOSIS-SPECIFIC TRANSCRIPTION FACTOR NDT80"/>
    <property type="match status" value="1"/>
</dbReference>
<accession>A0AAD5UAB5</accession>
<sequence>MEATYEETSNTQENQDQTSSSLANQPYMSEPYSSHAQQYYYQQAHQGAPDPNSYAEIDPNSSNELTVDPNAPIGGADGAPYDGLDSPGAAARKSRLNSEAGPFFNATKQLCNLYSIDRSRSFAARLTPRIDRGFFLADNDWTCYRRNYFQVSISYTAVDGAGNKVELPCLVELEGRGLRTVNQFMVGVMARTSNGSREIDLIQHTAKRDKGPQIVPQPKPCEPQDPSIAYGMSRNENDTSHTVIFERLQFKSATANNGKRRAAQQYHVVFAELLARCDDGCIARVASTESAPLVVRGRAPGHYASISGSKRNQMADTEEENYGEGNESGAPDYAQEYQSQQVNMLSAHGMPLPPPGSNHHMSYTAYTAPTAQSLQQQPNSHPGGYYPTVQQEYYYPYADAAVWANAAAAAAQAVKTGLDSEQPRFDYPYGMPGQQMLSDLTNSQQDGEESNGQLPTPQNVSPTSQKVGESSASANPPTSTSKPKKSKKDKVKA</sequence>
<evidence type="ECO:0000256" key="3">
    <source>
        <dbReference type="SAM" id="MobiDB-lite"/>
    </source>
</evidence>
<evidence type="ECO:0000256" key="2">
    <source>
        <dbReference type="PROSITE-ProRule" id="PRU00850"/>
    </source>
</evidence>
<feature type="compositionally biased region" description="Polar residues" evidence="3">
    <location>
        <begin position="306"/>
        <end position="315"/>
    </location>
</feature>
<feature type="region of interest" description="Disordered" evidence="3">
    <location>
        <begin position="424"/>
        <end position="493"/>
    </location>
</feature>
<name>A0AAD5UAB5_9FUNG</name>
<dbReference type="GO" id="GO:0000228">
    <property type="term" value="C:nuclear chromosome"/>
    <property type="evidence" value="ECO:0007669"/>
    <property type="project" value="TreeGrafter"/>
</dbReference>
<evidence type="ECO:0000259" key="4">
    <source>
        <dbReference type="PROSITE" id="PS51517"/>
    </source>
</evidence>